<protein>
    <recommendedName>
        <fullName evidence="2">Outer membrane protein beta-barrel domain-containing protein</fullName>
    </recommendedName>
</protein>
<reference evidence="1" key="1">
    <citation type="submission" date="2020-01" db="EMBL/GenBank/DDBJ databases">
        <authorList>
            <person name="Meier V. D."/>
            <person name="Meier V D."/>
        </authorList>
    </citation>
    <scope>NUCLEOTIDE SEQUENCE</scope>
    <source>
        <strain evidence="1">HLG_WM_MAG_04</strain>
    </source>
</reference>
<dbReference type="Gene3D" id="2.40.160.20">
    <property type="match status" value="1"/>
</dbReference>
<accession>A0A6S6TH02</accession>
<sequence>MHKIIISTLLITSFTFGEGSYSFLGTQTSYLNYNTTSSPSLGLKYGIQKGMWRSSFNLDHAKNGNNKLTSLIFQTDKGILKQSMEKSLFKPHVGFSFGILQHKENVSDKGYGIGLNTGVSYLLNGAFDLDLSYRYLSTTKMNKLNTLNSLTLSLHYFY</sequence>
<evidence type="ECO:0000313" key="1">
    <source>
        <dbReference type="EMBL" id="CAA6815769.1"/>
    </source>
</evidence>
<evidence type="ECO:0008006" key="2">
    <source>
        <dbReference type="Google" id="ProtNLM"/>
    </source>
</evidence>
<gene>
    <name evidence="1" type="ORF">HELGO_WM6871</name>
</gene>
<dbReference type="AlphaFoldDB" id="A0A6S6TH02"/>
<name>A0A6S6TH02_9BACT</name>
<dbReference type="InterPro" id="IPR011250">
    <property type="entry name" value="OMP/PagP_B-barrel"/>
</dbReference>
<dbReference type="EMBL" id="CACVAX010000043">
    <property type="protein sequence ID" value="CAA6815769.1"/>
    <property type="molecule type" value="Genomic_DNA"/>
</dbReference>
<organism evidence="1">
    <name type="scientific">uncultured Sulfurovum sp</name>
    <dbReference type="NCBI Taxonomy" id="269237"/>
    <lineage>
        <taxon>Bacteria</taxon>
        <taxon>Pseudomonadati</taxon>
        <taxon>Campylobacterota</taxon>
        <taxon>Epsilonproteobacteria</taxon>
        <taxon>Campylobacterales</taxon>
        <taxon>Sulfurovaceae</taxon>
        <taxon>Sulfurovum</taxon>
        <taxon>environmental samples</taxon>
    </lineage>
</organism>
<proteinExistence type="predicted"/>
<dbReference type="SUPFAM" id="SSF56925">
    <property type="entry name" value="OMPA-like"/>
    <property type="match status" value="1"/>
</dbReference>